<evidence type="ECO:0000313" key="14">
    <source>
        <dbReference type="EMBL" id="KAA0969328.1"/>
    </source>
</evidence>
<organism evidence="14 15">
    <name type="scientific">Aureimonas fodinaquatilis</name>
    <dbReference type="NCBI Taxonomy" id="2565783"/>
    <lineage>
        <taxon>Bacteria</taxon>
        <taxon>Pseudomonadati</taxon>
        <taxon>Pseudomonadota</taxon>
        <taxon>Alphaproteobacteria</taxon>
        <taxon>Hyphomicrobiales</taxon>
        <taxon>Aurantimonadaceae</taxon>
        <taxon>Aureimonas</taxon>
    </lineage>
</organism>
<evidence type="ECO:0000256" key="7">
    <source>
        <dbReference type="ARBA" id="ARBA00022898"/>
    </source>
</evidence>
<evidence type="ECO:0000256" key="5">
    <source>
        <dbReference type="ARBA" id="ARBA00022679"/>
    </source>
</evidence>
<gene>
    <name evidence="14" type="ORF">FPY71_12270</name>
</gene>
<keyword evidence="15" id="KW-1185">Reference proteome</keyword>
<evidence type="ECO:0000256" key="12">
    <source>
        <dbReference type="SAM" id="SignalP"/>
    </source>
</evidence>
<name>A0A5B0DSA9_9HYPH</name>
<comment type="subunit">
    <text evidence="4">Homodimer.</text>
</comment>
<comment type="catalytic activity">
    <reaction evidence="11">
        <text>N(6)-(pyridoxal phosphate)-L-lysyl-[4-amino-5-hydroxymethyl-2-methylpyrimidine phosphate synthase] + L-histidyl-[4-amino-5-hydroxymethyl-2-methylpyrimidine phosphate synthase] + 2 Fe(3+) + 4 H2O = L-lysyl-[4-amino-5-hydroxymethyl-2-methylpyrimidine phosphate synthase] + (2S)-2-amino-5-hydroxy-4-oxopentanoyl-[4-amino-5-hydroxymethyl-2-methylpyrimidine phosphate synthase] + 4-amino-2-methyl-5-(phosphooxymethyl)pyrimidine + 3-oxopropanoate + 2 Fe(2+) + 2 H(+)</text>
        <dbReference type="Rhea" id="RHEA:65756"/>
        <dbReference type="Rhea" id="RHEA-COMP:16892"/>
        <dbReference type="Rhea" id="RHEA-COMP:16893"/>
        <dbReference type="Rhea" id="RHEA-COMP:16894"/>
        <dbReference type="Rhea" id="RHEA-COMP:16895"/>
        <dbReference type="ChEBI" id="CHEBI:15377"/>
        <dbReference type="ChEBI" id="CHEBI:15378"/>
        <dbReference type="ChEBI" id="CHEBI:29033"/>
        <dbReference type="ChEBI" id="CHEBI:29034"/>
        <dbReference type="ChEBI" id="CHEBI:29969"/>
        <dbReference type="ChEBI" id="CHEBI:29979"/>
        <dbReference type="ChEBI" id="CHEBI:33190"/>
        <dbReference type="ChEBI" id="CHEBI:58354"/>
        <dbReference type="ChEBI" id="CHEBI:143915"/>
        <dbReference type="ChEBI" id="CHEBI:157692"/>
    </reaction>
    <physiologicalReaction direction="left-to-right" evidence="11">
        <dbReference type="Rhea" id="RHEA:65757"/>
    </physiologicalReaction>
</comment>
<dbReference type="EMBL" id="VTWH01000003">
    <property type="protein sequence ID" value="KAA0969328.1"/>
    <property type="molecule type" value="Genomic_DNA"/>
</dbReference>
<evidence type="ECO:0000256" key="4">
    <source>
        <dbReference type="ARBA" id="ARBA00011738"/>
    </source>
</evidence>
<accession>A0A5B0DSA9</accession>
<evidence type="ECO:0000259" key="13">
    <source>
        <dbReference type="Pfam" id="PF09084"/>
    </source>
</evidence>
<keyword evidence="7" id="KW-0663">Pyridoxal phosphate</keyword>
<protein>
    <recommendedName>
        <fullName evidence="10">Thiamine pyrimidine synthase</fullName>
    </recommendedName>
</protein>
<dbReference type="InterPro" id="IPR015168">
    <property type="entry name" value="SsuA/THI5"/>
</dbReference>
<comment type="function">
    <text evidence="1">Responsible for the formation of the pyrimidine heterocycle in the thiamine biosynthesis pathway. Catalyzes the formation of hydroxymethylpyrimidine phosphate (HMP-P) from histidine and pyridoxal phosphate (PLP). The protein uses PLP and the active site histidine to form HMP-P, generating an inactive enzyme. The enzyme can only undergo a single turnover, which suggests it is a suicide enzyme.</text>
</comment>
<reference evidence="14 15" key="1">
    <citation type="submission" date="2019-08" db="EMBL/GenBank/DDBJ databases">
        <title>Aureimonas fodiniaquatilis sp. nov., isolated from a coal mine wastewater.</title>
        <authorList>
            <person name="Kim W."/>
        </authorList>
    </citation>
    <scope>NUCLEOTIDE SEQUENCE [LARGE SCALE GENOMIC DNA]</scope>
    <source>
        <strain evidence="14 15">CAU 1482</strain>
    </source>
</reference>
<dbReference type="Pfam" id="PF09084">
    <property type="entry name" value="NMT1"/>
    <property type="match status" value="1"/>
</dbReference>
<dbReference type="SUPFAM" id="SSF53850">
    <property type="entry name" value="Periplasmic binding protein-like II"/>
    <property type="match status" value="1"/>
</dbReference>
<dbReference type="OrthoDB" id="6522570at2"/>
<evidence type="ECO:0000256" key="3">
    <source>
        <dbReference type="ARBA" id="ARBA00009406"/>
    </source>
</evidence>
<comment type="similarity">
    <text evidence="3">Belongs to the NMT1/THI5 family.</text>
</comment>
<keyword evidence="5" id="KW-0808">Transferase</keyword>
<evidence type="ECO:0000256" key="9">
    <source>
        <dbReference type="ARBA" id="ARBA00023004"/>
    </source>
</evidence>
<dbReference type="GO" id="GO:0009228">
    <property type="term" value="P:thiamine biosynthetic process"/>
    <property type="evidence" value="ECO:0007669"/>
    <property type="project" value="UniProtKB-KW"/>
</dbReference>
<keyword evidence="8" id="KW-0784">Thiamine biosynthesis</keyword>
<comment type="pathway">
    <text evidence="2">Cofactor biosynthesis; thiamine diphosphate biosynthesis.</text>
</comment>
<keyword evidence="12" id="KW-0732">Signal</keyword>
<dbReference type="PANTHER" id="PTHR31528">
    <property type="entry name" value="4-AMINO-5-HYDROXYMETHYL-2-METHYLPYRIMIDINE PHOSPHATE SYNTHASE THI11-RELATED"/>
    <property type="match status" value="1"/>
</dbReference>
<evidence type="ECO:0000256" key="10">
    <source>
        <dbReference type="ARBA" id="ARBA00033171"/>
    </source>
</evidence>
<sequence length="343" mass="36769">MEGWCMMNRRIFGLITACAVFAGYTTASAQDLKEIIIAAPAGAGVSYYPLFSAMGEGYFADEGLAIRVEGVSGSAAVLQVLAAGQAQMGNAGPGAVLAARENGVDALYLYNYFAKSQFSIMVKEDADVSVPLDLKGKRIGVGTVDGAEVSFVRSVLTDAGMTEGDDYEFIVVGDGGMAAVGFDRGEIDAYASATRDAAILGLRGIPLKDITPEKFMAYFGNGFITTRDFMENNPEVMVGFGRALVRGAEFGADPANLPKVLEHAKIGNPQEGEDPAFATSLFHTIQGRITPTDLSNGWGYHHPEQWKLWEDALIASGGLKNRLDDLDKAYTNDFVEKWNEARN</sequence>
<evidence type="ECO:0000256" key="8">
    <source>
        <dbReference type="ARBA" id="ARBA00022977"/>
    </source>
</evidence>
<dbReference type="AlphaFoldDB" id="A0A5B0DSA9"/>
<evidence type="ECO:0000256" key="1">
    <source>
        <dbReference type="ARBA" id="ARBA00003469"/>
    </source>
</evidence>
<dbReference type="Gene3D" id="3.40.190.10">
    <property type="entry name" value="Periplasmic binding protein-like II"/>
    <property type="match status" value="2"/>
</dbReference>
<feature type="domain" description="SsuA/THI5-like" evidence="13">
    <location>
        <begin position="48"/>
        <end position="251"/>
    </location>
</feature>
<dbReference type="InterPro" id="IPR027939">
    <property type="entry name" value="NMT1/THI5"/>
</dbReference>
<evidence type="ECO:0000256" key="11">
    <source>
        <dbReference type="ARBA" id="ARBA00048179"/>
    </source>
</evidence>
<feature type="signal peptide" evidence="12">
    <location>
        <begin position="1"/>
        <end position="29"/>
    </location>
</feature>
<keyword evidence="6" id="KW-0479">Metal-binding</keyword>
<feature type="chain" id="PRO_5023096923" description="Thiamine pyrimidine synthase" evidence="12">
    <location>
        <begin position="30"/>
        <end position="343"/>
    </location>
</feature>
<evidence type="ECO:0000313" key="15">
    <source>
        <dbReference type="Proteomes" id="UP000324738"/>
    </source>
</evidence>
<proteinExistence type="inferred from homology"/>
<comment type="caution">
    <text evidence="14">The sequence shown here is derived from an EMBL/GenBank/DDBJ whole genome shotgun (WGS) entry which is preliminary data.</text>
</comment>
<dbReference type="GO" id="GO:0016740">
    <property type="term" value="F:transferase activity"/>
    <property type="evidence" value="ECO:0007669"/>
    <property type="project" value="UniProtKB-KW"/>
</dbReference>
<keyword evidence="9" id="KW-0408">Iron</keyword>
<evidence type="ECO:0000256" key="6">
    <source>
        <dbReference type="ARBA" id="ARBA00022723"/>
    </source>
</evidence>
<evidence type="ECO:0000256" key="2">
    <source>
        <dbReference type="ARBA" id="ARBA00004948"/>
    </source>
</evidence>
<dbReference type="PANTHER" id="PTHR31528:SF1">
    <property type="entry name" value="4-AMINO-5-HYDROXYMETHYL-2-METHYLPYRIMIDINE PHOSPHATE SYNTHASE THI11-RELATED"/>
    <property type="match status" value="1"/>
</dbReference>
<dbReference type="Proteomes" id="UP000324738">
    <property type="component" value="Unassembled WGS sequence"/>
</dbReference>
<dbReference type="GO" id="GO:0046872">
    <property type="term" value="F:metal ion binding"/>
    <property type="evidence" value="ECO:0007669"/>
    <property type="project" value="UniProtKB-KW"/>
</dbReference>